<evidence type="ECO:0000256" key="1">
    <source>
        <dbReference type="ARBA" id="ARBA00023125"/>
    </source>
</evidence>
<accession>A0A1M7YAV8</accession>
<dbReference type="AlphaFoldDB" id="A0A1M7YAV8"/>
<dbReference type="InterPro" id="IPR001647">
    <property type="entry name" value="HTH_TetR"/>
</dbReference>
<keyword evidence="5" id="KW-1185">Reference proteome</keyword>
<dbReference type="Pfam" id="PF00440">
    <property type="entry name" value="TetR_N"/>
    <property type="match status" value="1"/>
</dbReference>
<dbReference type="InterPro" id="IPR050624">
    <property type="entry name" value="HTH-type_Tx_Regulator"/>
</dbReference>
<name>A0A1M7YAV8_9BACT</name>
<dbReference type="Proteomes" id="UP000184603">
    <property type="component" value="Unassembled WGS sequence"/>
</dbReference>
<dbReference type="GO" id="GO:0003677">
    <property type="term" value="F:DNA binding"/>
    <property type="evidence" value="ECO:0007669"/>
    <property type="project" value="UniProtKB-UniRule"/>
</dbReference>
<dbReference type="OrthoDB" id="5431414at2"/>
<dbReference type="SUPFAM" id="SSF46689">
    <property type="entry name" value="Homeodomain-like"/>
    <property type="match status" value="1"/>
</dbReference>
<dbReference type="Gene3D" id="1.10.357.10">
    <property type="entry name" value="Tetracycline Repressor, domain 2"/>
    <property type="match status" value="1"/>
</dbReference>
<feature type="domain" description="HTH tetR-type" evidence="3">
    <location>
        <begin position="10"/>
        <end position="70"/>
    </location>
</feature>
<dbReference type="PRINTS" id="PR00455">
    <property type="entry name" value="HTHTETR"/>
</dbReference>
<dbReference type="SUPFAM" id="SSF48498">
    <property type="entry name" value="Tetracyclin repressor-like, C-terminal domain"/>
    <property type="match status" value="1"/>
</dbReference>
<dbReference type="RefSeq" id="WP_073614519.1">
    <property type="nucleotide sequence ID" value="NZ_FRFE01000015.1"/>
</dbReference>
<dbReference type="PROSITE" id="PS50977">
    <property type="entry name" value="HTH_TETR_2"/>
    <property type="match status" value="1"/>
</dbReference>
<sequence>MHLTREAKKKKTKKAILAAAVELFSINGFEKTSISQLAKTAGVGKGTVYSYFKTKQDLLLAFCEDELEYIHEQLNTRTNQDAPVFEQLVTVFMAEFEYVTRNPEFGRLYMQEIVFPKKLLAEKHKEGENKFFEMIFPILLKGQERGEIRQEFELLHLCGHFFAIYLLLLHAWYSDFIATSEAEAALRTLFTQAFVGLQPSTATTHHAEAQS</sequence>
<evidence type="ECO:0000259" key="3">
    <source>
        <dbReference type="PROSITE" id="PS50977"/>
    </source>
</evidence>
<dbReference type="InterPro" id="IPR023772">
    <property type="entry name" value="DNA-bd_HTH_TetR-type_CS"/>
</dbReference>
<evidence type="ECO:0000313" key="5">
    <source>
        <dbReference type="Proteomes" id="UP000184603"/>
    </source>
</evidence>
<keyword evidence="1 2" id="KW-0238">DNA-binding</keyword>
<dbReference type="PANTHER" id="PTHR43479">
    <property type="entry name" value="ACREF/ENVCD OPERON REPRESSOR-RELATED"/>
    <property type="match status" value="1"/>
</dbReference>
<dbReference type="InterPro" id="IPR036271">
    <property type="entry name" value="Tet_transcr_reg_TetR-rel_C_sf"/>
</dbReference>
<dbReference type="PANTHER" id="PTHR43479:SF11">
    <property type="entry name" value="ACREF_ENVCD OPERON REPRESSOR-RELATED"/>
    <property type="match status" value="1"/>
</dbReference>
<dbReference type="PROSITE" id="PS01081">
    <property type="entry name" value="HTH_TETR_1"/>
    <property type="match status" value="1"/>
</dbReference>
<proteinExistence type="predicted"/>
<evidence type="ECO:0000256" key="2">
    <source>
        <dbReference type="PROSITE-ProRule" id="PRU00335"/>
    </source>
</evidence>
<dbReference type="STRING" id="1121416.SAMN02745220_03080"/>
<evidence type="ECO:0000313" key="4">
    <source>
        <dbReference type="EMBL" id="SHO49770.1"/>
    </source>
</evidence>
<organism evidence="4 5">
    <name type="scientific">Desulfopila aestuarii DSM 18488</name>
    <dbReference type="NCBI Taxonomy" id="1121416"/>
    <lineage>
        <taxon>Bacteria</taxon>
        <taxon>Pseudomonadati</taxon>
        <taxon>Thermodesulfobacteriota</taxon>
        <taxon>Desulfobulbia</taxon>
        <taxon>Desulfobulbales</taxon>
        <taxon>Desulfocapsaceae</taxon>
        <taxon>Desulfopila</taxon>
    </lineage>
</organism>
<reference evidence="4 5" key="1">
    <citation type="submission" date="2016-12" db="EMBL/GenBank/DDBJ databases">
        <authorList>
            <person name="Song W.-J."/>
            <person name="Kurnit D.M."/>
        </authorList>
    </citation>
    <scope>NUCLEOTIDE SEQUENCE [LARGE SCALE GENOMIC DNA]</scope>
    <source>
        <strain evidence="4 5">DSM 18488</strain>
    </source>
</reference>
<feature type="DNA-binding region" description="H-T-H motif" evidence="2">
    <location>
        <begin position="33"/>
        <end position="52"/>
    </location>
</feature>
<protein>
    <submittedName>
        <fullName evidence="4">Transcriptional regulator, TetR family</fullName>
    </submittedName>
</protein>
<dbReference type="InterPro" id="IPR009057">
    <property type="entry name" value="Homeodomain-like_sf"/>
</dbReference>
<gene>
    <name evidence="4" type="ORF">SAMN02745220_03080</name>
</gene>
<dbReference type="EMBL" id="FRFE01000015">
    <property type="protein sequence ID" value="SHO49770.1"/>
    <property type="molecule type" value="Genomic_DNA"/>
</dbReference>